<evidence type="ECO:0000256" key="1">
    <source>
        <dbReference type="SAM" id="MobiDB-lite"/>
    </source>
</evidence>
<protein>
    <submittedName>
        <fullName evidence="2">Uncharacterized protein</fullName>
    </submittedName>
</protein>
<dbReference type="KEGG" id="ffu:CLAFUR5_05287"/>
<feature type="region of interest" description="Disordered" evidence="1">
    <location>
        <begin position="129"/>
        <end position="153"/>
    </location>
</feature>
<reference evidence="2" key="2">
    <citation type="journal article" date="2022" name="Microb. Genom.">
        <title>A chromosome-scale genome assembly of the tomato pathogen Cladosporium fulvum reveals a compartmentalized genome architecture and the presence of a dispensable chromosome.</title>
        <authorList>
            <person name="Zaccaron A.Z."/>
            <person name="Chen L.H."/>
            <person name="Samaras A."/>
            <person name="Stergiopoulos I."/>
        </authorList>
    </citation>
    <scope>NUCLEOTIDE SEQUENCE</scope>
    <source>
        <strain evidence="2">Race5_Kim</strain>
    </source>
</reference>
<evidence type="ECO:0000313" key="3">
    <source>
        <dbReference type="Proteomes" id="UP000756132"/>
    </source>
</evidence>
<dbReference type="Proteomes" id="UP000756132">
    <property type="component" value="Chromosome 4"/>
</dbReference>
<dbReference type="EMBL" id="CP090166">
    <property type="protein sequence ID" value="UJO16587.1"/>
    <property type="molecule type" value="Genomic_DNA"/>
</dbReference>
<accession>A0A9Q8LFS8</accession>
<sequence>MRVVSELVASLDTISRFKGGTVESGSRPSRILAVREQMFGSLWNPDGSQASGRVPTARPAEIQSLVDGTRLVAECIIAGESVEPVELSGSAARARAIGLRRGLELPSFSRGEGSIRETVSSGRILNTTSRHSVSTSANAGASAIGPASRSDSQQSSFAAAVASPWLGIDTFEERVLGGRLRLQLVSGNGTASRPRASFMHGIPPSSTHDGSGTDIDQMEPPISQWAAAVSIDPPSAELPATVEVVNEAIANNEVRVLGNSREEIMAFHARRQASEDQTRMRAAARSTPWV</sequence>
<dbReference type="AlphaFoldDB" id="A0A9Q8LFS8"/>
<organism evidence="2 3">
    <name type="scientific">Passalora fulva</name>
    <name type="common">Tomato leaf mold</name>
    <name type="synonym">Cladosporium fulvum</name>
    <dbReference type="NCBI Taxonomy" id="5499"/>
    <lineage>
        <taxon>Eukaryota</taxon>
        <taxon>Fungi</taxon>
        <taxon>Dikarya</taxon>
        <taxon>Ascomycota</taxon>
        <taxon>Pezizomycotina</taxon>
        <taxon>Dothideomycetes</taxon>
        <taxon>Dothideomycetidae</taxon>
        <taxon>Mycosphaerellales</taxon>
        <taxon>Mycosphaerellaceae</taxon>
        <taxon>Fulvia</taxon>
    </lineage>
</organism>
<dbReference type="GeneID" id="71985165"/>
<reference evidence="2" key="1">
    <citation type="submission" date="2021-12" db="EMBL/GenBank/DDBJ databases">
        <authorList>
            <person name="Zaccaron A."/>
            <person name="Stergiopoulos I."/>
        </authorList>
    </citation>
    <scope>NUCLEOTIDE SEQUENCE</scope>
    <source>
        <strain evidence="2">Race5_Kim</strain>
    </source>
</reference>
<proteinExistence type="predicted"/>
<feature type="compositionally biased region" description="Polar residues" evidence="1">
    <location>
        <begin position="129"/>
        <end position="139"/>
    </location>
</feature>
<dbReference type="RefSeq" id="XP_047760953.1">
    <property type="nucleotide sequence ID" value="XM_047904435.1"/>
</dbReference>
<feature type="region of interest" description="Disordered" evidence="1">
    <location>
        <begin position="192"/>
        <end position="211"/>
    </location>
</feature>
<evidence type="ECO:0000313" key="2">
    <source>
        <dbReference type="EMBL" id="UJO16587.1"/>
    </source>
</evidence>
<keyword evidence="3" id="KW-1185">Reference proteome</keyword>
<gene>
    <name evidence="2" type="ORF">CLAFUR5_05287</name>
</gene>
<name>A0A9Q8LFS8_PASFU</name>